<dbReference type="RefSeq" id="XP_033599685.1">
    <property type="nucleotide sequence ID" value="XM_033747154.1"/>
</dbReference>
<dbReference type="InterPro" id="IPR000198">
    <property type="entry name" value="RhoGAP_dom"/>
</dbReference>
<dbReference type="AlphaFoldDB" id="A0A6A6W5C2"/>
<dbReference type="Pfam" id="PF00620">
    <property type="entry name" value="RhoGAP"/>
    <property type="match status" value="1"/>
</dbReference>
<feature type="compositionally biased region" description="Polar residues" evidence="2">
    <location>
        <begin position="582"/>
        <end position="628"/>
    </location>
</feature>
<dbReference type="InterPro" id="IPR008936">
    <property type="entry name" value="Rho_GTPase_activation_prot"/>
</dbReference>
<organism evidence="4 5">
    <name type="scientific">Pseudovirgaria hyperparasitica</name>
    <dbReference type="NCBI Taxonomy" id="470096"/>
    <lineage>
        <taxon>Eukaryota</taxon>
        <taxon>Fungi</taxon>
        <taxon>Dikarya</taxon>
        <taxon>Ascomycota</taxon>
        <taxon>Pezizomycotina</taxon>
        <taxon>Dothideomycetes</taxon>
        <taxon>Dothideomycetes incertae sedis</taxon>
        <taxon>Acrospermales</taxon>
        <taxon>Acrospermaceae</taxon>
        <taxon>Pseudovirgaria</taxon>
    </lineage>
</organism>
<proteinExistence type="predicted"/>
<dbReference type="Proteomes" id="UP000799437">
    <property type="component" value="Unassembled WGS sequence"/>
</dbReference>
<feature type="compositionally biased region" description="Low complexity" evidence="2">
    <location>
        <begin position="23"/>
        <end position="39"/>
    </location>
</feature>
<dbReference type="InterPro" id="IPR050729">
    <property type="entry name" value="Rho-GAP"/>
</dbReference>
<evidence type="ECO:0000256" key="2">
    <source>
        <dbReference type="SAM" id="MobiDB-lite"/>
    </source>
</evidence>
<dbReference type="GO" id="GO:0007165">
    <property type="term" value="P:signal transduction"/>
    <property type="evidence" value="ECO:0007669"/>
    <property type="project" value="InterPro"/>
</dbReference>
<feature type="region of interest" description="Disordered" evidence="2">
    <location>
        <begin position="579"/>
        <end position="693"/>
    </location>
</feature>
<dbReference type="PANTHER" id="PTHR23176:SF125">
    <property type="entry name" value="GTPASE ACTIVATOR (BEM2), PUTATIVE (AFU_ORTHOLOGUE AFUA_7G04450)-RELATED"/>
    <property type="match status" value="1"/>
</dbReference>
<feature type="region of interest" description="Disordered" evidence="2">
    <location>
        <begin position="154"/>
        <end position="222"/>
    </location>
</feature>
<feature type="domain" description="Rho-GAP" evidence="3">
    <location>
        <begin position="367"/>
        <end position="564"/>
    </location>
</feature>
<evidence type="ECO:0000259" key="3">
    <source>
        <dbReference type="PROSITE" id="PS50238"/>
    </source>
</evidence>
<gene>
    <name evidence="4" type="ORF">EJ05DRAFT_501764</name>
</gene>
<dbReference type="OrthoDB" id="185175at2759"/>
<dbReference type="EMBL" id="ML996574">
    <property type="protein sequence ID" value="KAF2757234.1"/>
    <property type="molecule type" value="Genomic_DNA"/>
</dbReference>
<keyword evidence="1" id="KW-0343">GTPase activation</keyword>
<dbReference type="CDD" id="cd00159">
    <property type="entry name" value="RhoGAP"/>
    <property type="match status" value="1"/>
</dbReference>
<dbReference type="GeneID" id="54488208"/>
<sequence length="693" mass="77031">MPKTSPLSLKLSQQSKQKESDSRLPTSPQSTSPRSPPASGGSGESEEQHRSFYVDPTPTATEFFSTSSSPASPRHKKEASRSIFSNSKASKSSSRINPSESSIRQVSDSRSESTKSQVYPYRHSPGSSPELGKSMESASIASVNSSVLDNTLSRLPPATTVKSHSLPHIDTELPSSSKRGNAKGRFPNILSRTRSTSTKGFEESIKQKPKPPTPINRFPPDTDLSKHLGRHLADHSARSAPLEKDRGFREMMSSVNSSIRNRSADRHVAVESEDESFVPSKERKEKESFSLATSFKDGGAGASLLHNIKNQGTKAADGLGKARKGFFGKLTRSGSSTEKDIPINGKWEPKILKLPLVQQTRRTRISKRLEDSRDKTEFWMPALPWRCIDYLNANGCEVEGIYRVPGSEKDIRYWQRRFDTEGDLDLFNETELYDINIISSMFKAWLRDLKDEIFPKSTQAKIAAACVGAKTTPQMLKDELSMLPPYNYYLLFAITCHISLLHSCAEKNKMDYRNLCICFQPCMNIEAFCFQFLVLDWRNCWQGCWTEDEHKTIEKEMDEQGEEKVLAAKQSRLEDLKMPKSASLSSLSNNGRQTANSSYSNVGSSKLSATSIMNSERANSSAGNSSMPSLAESATPERRRPYTVETSQPDPYEGEDATPTQPGHHLRINSTLPALSPVKPLSPPWQNSGRAPQ</sequence>
<dbReference type="SUPFAM" id="SSF48350">
    <property type="entry name" value="GTPase activation domain, GAP"/>
    <property type="match status" value="1"/>
</dbReference>
<dbReference type="PANTHER" id="PTHR23176">
    <property type="entry name" value="RHO/RAC/CDC GTPASE-ACTIVATING PROTEIN"/>
    <property type="match status" value="1"/>
</dbReference>
<evidence type="ECO:0000313" key="5">
    <source>
        <dbReference type="Proteomes" id="UP000799437"/>
    </source>
</evidence>
<evidence type="ECO:0000256" key="1">
    <source>
        <dbReference type="ARBA" id="ARBA00022468"/>
    </source>
</evidence>
<dbReference type="SMART" id="SM00324">
    <property type="entry name" value="RhoGAP"/>
    <property type="match status" value="1"/>
</dbReference>
<feature type="region of interest" description="Disordered" evidence="2">
    <location>
        <begin position="256"/>
        <end position="283"/>
    </location>
</feature>
<dbReference type="GO" id="GO:0005096">
    <property type="term" value="F:GTPase activator activity"/>
    <property type="evidence" value="ECO:0007669"/>
    <property type="project" value="UniProtKB-KW"/>
</dbReference>
<name>A0A6A6W5C2_9PEZI</name>
<dbReference type="PROSITE" id="PS50238">
    <property type="entry name" value="RHOGAP"/>
    <property type="match status" value="1"/>
</dbReference>
<evidence type="ECO:0000313" key="4">
    <source>
        <dbReference type="EMBL" id="KAF2757234.1"/>
    </source>
</evidence>
<protein>
    <recommendedName>
        <fullName evidence="3">Rho-GAP domain-containing protein</fullName>
    </recommendedName>
</protein>
<dbReference type="Gene3D" id="1.10.555.10">
    <property type="entry name" value="Rho GTPase activation protein"/>
    <property type="match status" value="1"/>
</dbReference>
<feature type="compositionally biased region" description="Low complexity" evidence="2">
    <location>
        <begin position="81"/>
        <end position="102"/>
    </location>
</feature>
<feature type="compositionally biased region" description="Polar residues" evidence="2">
    <location>
        <begin position="684"/>
        <end position="693"/>
    </location>
</feature>
<feature type="region of interest" description="Disordered" evidence="2">
    <location>
        <begin position="1"/>
        <end position="138"/>
    </location>
</feature>
<feature type="compositionally biased region" description="Polar residues" evidence="2">
    <location>
        <begin position="190"/>
        <end position="199"/>
    </location>
</feature>
<reference evidence="4" key="1">
    <citation type="journal article" date="2020" name="Stud. Mycol.">
        <title>101 Dothideomycetes genomes: a test case for predicting lifestyles and emergence of pathogens.</title>
        <authorList>
            <person name="Haridas S."/>
            <person name="Albert R."/>
            <person name="Binder M."/>
            <person name="Bloem J."/>
            <person name="Labutti K."/>
            <person name="Salamov A."/>
            <person name="Andreopoulos B."/>
            <person name="Baker S."/>
            <person name="Barry K."/>
            <person name="Bills G."/>
            <person name="Bluhm B."/>
            <person name="Cannon C."/>
            <person name="Castanera R."/>
            <person name="Culley D."/>
            <person name="Daum C."/>
            <person name="Ezra D."/>
            <person name="Gonzalez J."/>
            <person name="Henrissat B."/>
            <person name="Kuo A."/>
            <person name="Liang C."/>
            <person name="Lipzen A."/>
            <person name="Lutzoni F."/>
            <person name="Magnuson J."/>
            <person name="Mondo S."/>
            <person name="Nolan M."/>
            <person name="Ohm R."/>
            <person name="Pangilinan J."/>
            <person name="Park H.-J."/>
            <person name="Ramirez L."/>
            <person name="Alfaro M."/>
            <person name="Sun H."/>
            <person name="Tritt A."/>
            <person name="Yoshinaga Y."/>
            <person name="Zwiers L.-H."/>
            <person name="Turgeon B."/>
            <person name="Goodwin S."/>
            <person name="Spatafora J."/>
            <person name="Crous P."/>
            <person name="Grigoriev I."/>
        </authorList>
    </citation>
    <scope>NUCLEOTIDE SEQUENCE</scope>
    <source>
        <strain evidence="4">CBS 121739</strain>
    </source>
</reference>
<accession>A0A6A6W5C2</accession>
<keyword evidence="5" id="KW-1185">Reference proteome</keyword>
<feature type="compositionally biased region" description="Polar residues" evidence="2">
    <location>
        <begin position="58"/>
        <end position="71"/>
    </location>
</feature>
<dbReference type="GO" id="GO:0005938">
    <property type="term" value="C:cell cortex"/>
    <property type="evidence" value="ECO:0007669"/>
    <property type="project" value="UniProtKB-ARBA"/>
</dbReference>